<dbReference type="SMART" id="SM00233">
    <property type="entry name" value="PH"/>
    <property type="match status" value="1"/>
</dbReference>
<dbReference type="EC" id="2.7.11.1" evidence="2"/>
<sequence length="509" mass="58593">MKSSQRNFIQSYEGWLTKQGLVFKTWKRRWFVLKGSVITYYVSPSGKIKGTISLKDSTVQLDKESKRQPAFKITTPVRIYNIVADTQDDANAWVNAIMIANGQKISTIGLDDFEILKVLGRGTLGKVQLVRFKKNNQLYALKSMSKAKLEEAHLVSQTLNEKNALLAIHHPFIVSAKYTFQTETQVFIALDYVPGGELLKQLEIEGEKNDYQSYSDEEEDGEEESEISNETCNDVKKNTETTDIDISNCNSISMYDDQNYGGFVLHRARLYAAQLALAIQYLHSTGYIHRDLKPSNILIDRDGYIKLTDFGFVKEKMFDIFQKTSTFCGTPMYAAPEIVTRKPYGRSVDWWSFGIIVYEMIFYKTPFFSNNLDSLFKQITTQKLTFPQYFTIEGQVNSNDIKKEIPLVLVNFLSKLLEKDPRNRLGTYDEEDIFNHPFFEGIKWNDLLNKSIAMEWKPNLKKDDDVSCFYDDFTKEIPSISVIDPLYVTNETNEAFTNFTYVDTDGVLH</sequence>
<feature type="region of interest" description="Disordered" evidence="9">
    <location>
        <begin position="209"/>
        <end position="230"/>
    </location>
</feature>
<dbReference type="Pfam" id="PF00433">
    <property type="entry name" value="Pkinase_C"/>
    <property type="match status" value="1"/>
</dbReference>
<dbReference type="EMBL" id="JAPFFF010000028">
    <property type="protein sequence ID" value="KAK8847019.1"/>
    <property type="molecule type" value="Genomic_DNA"/>
</dbReference>
<dbReference type="Pfam" id="PF00169">
    <property type="entry name" value="PH"/>
    <property type="match status" value="1"/>
</dbReference>
<gene>
    <name evidence="13" type="ORF">M9Y10_019593</name>
</gene>
<evidence type="ECO:0000259" key="11">
    <source>
        <dbReference type="PROSITE" id="PS50011"/>
    </source>
</evidence>
<dbReference type="Pfam" id="PF00069">
    <property type="entry name" value="Pkinase"/>
    <property type="match status" value="2"/>
</dbReference>
<dbReference type="Gene3D" id="3.30.200.20">
    <property type="entry name" value="Phosphorylase Kinase, domain 1"/>
    <property type="match status" value="1"/>
</dbReference>
<dbReference type="InterPro" id="IPR000961">
    <property type="entry name" value="AGC-kinase_C"/>
</dbReference>
<reference evidence="13 14" key="1">
    <citation type="submission" date="2024-04" db="EMBL/GenBank/DDBJ databases">
        <title>Tritrichomonas musculus Genome.</title>
        <authorList>
            <person name="Alves-Ferreira E."/>
            <person name="Grigg M."/>
            <person name="Lorenzi H."/>
            <person name="Galac M."/>
        </authorList>
    </citation>
    <scope>NUCLEOTIDE SEQUENCE [LARGE SCALE GENOMIC DNA]</scope>
    <source>
        <strain evidence="13 14">EAF2021</strain>
    </source>
</reference>
<evidence type="ECO:0000259" key="10">
    <source>
        <dbReference type="PROSITE" id="PS50003"/>
    </source>
</evidence>
<dbReference type="PROSITE" id="PS00108">
    <property type="entry name" value="PROTEIN_KINASE_ST"/>
    <property type="match status" value="1"/>
</dbReference>
<dbReference type="InterPro" id="IPR011993">
    <property type="entry name" value="PH-like_dom_sf"/>
</dbReference>
<evidence type="ECO:0000313" key="13">
    <source>
        <dbReference type="EMBL" id="KAK8847019.1"/>
    </source>
</evidence>
<evidence type="ECO:0000256" key="6">
    <source>
        <dbReference type="ARBA" id="ARBA00022741"/>
    </source>
</evidence>
<evidence type="ECO:0000259" key="12">
    <source>
        <dbReference type="PROSITE" id="PS51285"/>
    </source>
</evidence>
<evidence type="ECO:0000256" key="7">
    <source>
        <dbReference type="ARBA" id="ARBA00022777"/>
    </source>
</evidence>
<evidence type="ECO:0000313" key="14">
    <source>
        <dbReference type="Proteomes" id="UP001470230"/>
    </source>
</evidence>
<evidence type="ECO:0000256" key="2">
    <source>
        <dbReference type="ARBA" id="ARBA00012513"/>
    </source>
</evidence>
<dbReference type="Proteomes" id="UP001470230">
    <property type="component" value="Unassembled WGS sequence"/>
</dbReference>
<keyword evidence="8" id="KW-0067">ATP-binding</keyword>
<evidence type="ECO:0000256" key="4">
    <source>
        <dbReference type="ARBA" id="ARBA00022553"/>
    </source>
</evidence>
<feature type="domain" description="PH" evidence="10">
    <location>
        <begin position="9"/>
        <end position="102"/>
    </location>
</feature>
<dbReference type="GO" id="GO:0016301">
    <property type="term" value="F:kinase activity"/>
    <property type="evidence" value="ECO:0007669"/>
    <property type="project" value="UniProtKB-KW"/>
</dbReference>
<dbReference type="SUPFAM" id="SSF56112">
    <property type="entry name" value="Protein kinase-like (PK-like)"/>
    <property type="match status" value="1"/>
</dbReference>
<name>A0ABR2HGR5_9EUKA</name>
<dbReference type="SMART" id="SM00133">
    <property type="entry name" value="S_TK_X"/>
    <property type="match status" value="1"/>
</dbReference>
<evidence type="ECO:0000256" key="9">
    <source>
        <dbReference type="SAM" id="MobiDB-lite"/>
    </source>
</evidence>
<feature type="domain" description="AGC-kinase C-terminal" evidence="12">
    <location>
        <begin position="440"/>
        <end position="509"/>
    </location>
</feature>
<dbReference type="Gene3D" id="1.10.510.10">
    <property type="entry name" value="Transferase(Phosphotransferase) domain 1"/>
    <property type="match status" value="1"/>
</dbReference>
<keyword evidence="3" id="KW-0723">Serine/threonine-protein kinase</keyword>
<evidence type="ECO:0000256" key="3">
    <source>
        <dbReference type="ARBA" id="ARBA00022527"/>
    </source>
</evidence>
<dbReference type="PANTHER" id="PTHR24351">
    <property type="entry name" value="RIBOSOMAL PROTEIN S6 KINASE"/>
    <property type="match status" value="1"/>
</dbReference>
<proteinExistence type="inferred from homology"/>
<dbReference type="InterPro" id="IPR000719">
    <property type="entry name" value="Prot_kinase_dom"/>
</dbReference>
<dbReference type="PROSITE" id="PS50003">
    <property type="entry name" value="PH_DOMAIN"/>
    <property type="match status" value="1"/>
</dbReference>
<dbReference type="SUPFAM" id="SSF50729">
    <property type="entry name" value="PH domain-like"/>
    <property type="match status" value="1"/>
</dbReference>
<organism evidence="13 14">
    <name type="scientific">Tritrichomonas musculus</name>
    <dbReference type="NCBI Taxonomy" id="1915356"/>
    <lineage>
        <taxon>Eukaryota</taxon>
        <taxon>Metamonada</taxon>
        <taxon>Parabasalia</taxon>
        <taxon>Tritrichomonadida</taxon>
        <taxon>Tritrichomonadidae</taxon>
        <taxon>Tritrichomonas</taxon>
    </lineage>
</organism>
<evidence type="ECO:0000256" key="8">
    <source>
        <dbReference type="ARBA" id="ARBA00022840"/>
    </source>
</evidence>
<feature type="compositionally biased region" description="Acidic residues" evidence="9">
    <location>
        <begin position="215"/>
        <end position="227"/>
    </location>
</feature>
<keyword evidence="4" id="KW-0597">Phosphoprotein</keyword>
<keyword evidence="5" id="KW-0808">Transferase</keyword>
<comment type="similarity">
    <text evidence="1">Belongs to the protein kinase superfamily. AGC Ser/Thr protein kinase family. RAC subfamily.</text>
</comment>
<dbReference type="PROSITE" id="PS51285">
    <property type="entry name" value="AGC_KINASE_CTER"/>
    <property type="match status" value="1"/>
</dbReference>
<keyword evidence="14" id="KW-1185">Reference proteome</keyword>
<dbReference type="InterPro" id="IPR011009">
    <property type="entry name" value="Kinase-like_dom_sf"/>
</dbReference>
<evidence type="ECO:0000256" key="5">
    <source>
        <dbReference type="ARBA" id="ARBA00022679"/>
    </source>
</evidence>
<keyword evidence="6" id="KW-0547">Nucleotide-binding</keyword>
<evidence type="ECO:0000256" key="1">
    <source>
        <dbReference type="ARBA" id="ARBA00006935"/>
    </source>
</evidence>
<dbReference type="CDD" id="cd05123">
    <property type="entry name" value="STKc_AGC"/>
    <property type="match status" value="1"/>
</dbReference>
<dbReference type="Gene3D" id="2.30.29.30">
    <property type="entry name" value="Pleckstrin-homology domain (PH domain)/Phosphotyrosine-binding domain (PTB)"/>
    <property type="match status" value="1"/>
</dbReference>
<keyword evidence="7 13" id="KW-0418">Kinase</keyword>
<comment type="caution">
    <text evidence="13">The sequence shown here is derived from an EMBL/GenBank/DDBJ whole genome shotgun (WGS) entry which is preliminary data.</text>
</comment>
<accession>A0ABR2HGR5</accession>
<dbReference type="InterPro" id="IPR001849">
    <property type="entry name" value="PH_domain"/>
</dbReference>
<dbReference type="InterPro" id="IPR045270">
    <property type="entry name" value="STKc_AGC"/>
</dbReference>
<dbReference type="PROSITE" id="PS50011">
    <property type="entry name" value="PROTEIN_KINASE_DOM"/>
    <property type="match status" value="1"/>
</dbReference>
<feature type="domain" description="Protein kinase" evidence="11">
    <location>
        <begin position="113"/>
        <end position="439"/>
    </location>
</feature>
<dbReference type="InterPro" id="IPR008271">
    <property type="entry name" value="Ser/Thr_kinase_AS"/>
</dbReference>
<protein>
    <recommendedName>
        <fullName evidence="2">non-specific serine/threonine protein kinase</fullName>
        <ecNumber evidence="2">2.7.11.1</ecNumber>
    </recommendedName>
</protein>
<dbReference type="InterPro" id="IPR017892">
    <property type="entry name" value="Pkinase_C"/>
</dbReference>
<dbReference type="SMART" id="SM00220">
    <property type="entry name" value="S_TKc"/>
    <property type="match status" value="1"/>
</dbReference>